<accession>A0A544QPX0</accession>
<feature type="domain" description="N-acetyltransferase" evidence="2">
    <location>
        <begin position="1"/>
        <end position="130"/>
    </location>
</feature>
<reference evidence="3 4" key="1">
    <citation type="submission" date="2019-02" db="EMBL/GenBank/DDBJ databases">
        <title>Halonotius sp. a new haloqrchaeon isolated from saline water.</title>
        <authorList>
            <person name="Duran-Viseras A."/>
            <person name="Sanchez-Porro C."/>
            <person name="Ventosa A."/>
        </authorList>
    </citation>
    <scope>NUCLEOTIDE SEQUENCE [LARGE SCALE GENOMIC DNA]</scope>
    <source>
        <strain evidence="3 4">F9-27</strain>
    </source>
</reference>
<dbReference type="Proteomes" id="UP000315385">
    <property type="component" value="Unassembled WGS sequence"/>
</dbReference>
<feature type="compositionally biased region" description="Acidic residues" evidence="1">
    <location>
        <begin position="168"/>
        <end position="177"/>
    </location>
</feature>
<organism evidence="3 4">
    <name type="scientific">Halonotius roseus</name>
    <dbReference type="NCBI Taxonomy" id="2511997"/>
    <lineage>
        <taxon>Archaea</taxon>
        <taxon>Methanobacteriati</taxon>
        <taxon>Methanobacteriota</taxon>
        <taxon>Stenosarchaea group</taxon>
        <taxon>Halobacteria</taxon>
        <taxon>Halobacteriales</taxon>
        <taxon>Haloferacaceae</taxon>
        <taxon>Halonotius</taxon>
    </lineage>
</organism>
<dbReference type="AlphaFoldDB" id="A0A544QPX0"/>
<name>A0A544QPX0_9EURY</name>
<keyword evidence="3" id="KW-0808">Transferase</keyword>
<comment type="caution">
    <text evidence="3">The sequence shown here is derived from an EMBL/GenBank/DDBJ whole genome shotgun (WGS) entry which is preliminary data.</text>
</comment>
<gene>
    <name evidence="3" type="ORF">EWF95_00680</name>
</gene>
<dbReference type="Pfam" id="PF00583">
    <property type="entry name" value="Acetyltransf_1"/>
    <property type="match status" value="1"/>
</dbReference>
<feature type="region of interest" description="Disordered" evidence="1">
    <location>
        <begin position="158"/>
        <end position="190"/>
    </location>
</feature>
<evidence type="ECO:0000256" key="1">
    <source>
        <dbReference type="SAM" id="MobiDB-lite"/>
    </source>
</evidence>
<dbReference type="RefSeq" id="WP_142442065.1">
    <property type="nucleotide sequence ID" value="NZ_SESI01000001.1"/>
</dbReference>
<dbReference type="EMBL" id="SESI01000001">
    <property type="protein sequence ID" value="TQQ81493.1"/>
    <property type="molecule type" value="Genomic_DNA"/>
</dbReference>
<dbReference type="SUPFAM" id="SSF55729">
    <property type="entry name" value="Acyl-CoA N-acyltransferases (Nat)"/>
    <property type="match status" value="1"/>
</dbReference>
<dbReference type="CDD" id="cd04301">
    <property type="entry name" value="NAT_SF"/>
    <property type="match status" value="1"/>
</dbReference>
<keyword evidence="4" id="KW-1185">Reference proteome</keyword>
<proteinExistence type="predicted"/>
<evidence type="ECO:0000313" key="3">
    <source>
        <dbReference type="EMBL" id="TQQ81493.1"/>
    </source>
</evidence>
<evidence type="ECO:0000313" key="4">
    <source>
        <dbReference type="Proteomes" id="UP000315385"/>
    </source>
</evidence>
<dbReference type="OrthoDB" id="104811at2157"/>
<sequence length="190" mass="20760">MYVRDGKPRDETWLREGIEAMGLATATIQPAEYVIAADERSNDRAGFGRLRVHSGEPAVGELTSVGVRNPWRGQGVGAHVIERLVTKAGDAGCETVYMLTDEPGYPAQFGFEQRAIETLPEPLVDRQTEKQAAADGDVVALAIDVDDFEMPPERREAFKTARPAGDEPTIESEDFGIDAEGATYKYDTGR</sequence>
<protein>
    <submittedName>
        <fullName evidence="3">GNAT family N-acetyltransferase</fullName>
    </submittedName>
</protein>
<dbReference type="GO" id="GO:0016747">
    <property type="term" value="F:acyltransferase activity, transferring groups other than amino-acyl groups"/>
    <property type="evidence" value="ECO:0007669"/>
    <property type="project" value="InterPro"/>
</dbReference>
<dbReference type="PROSITE" id="PS51186">
    <property type="entry name" value="GNAT"/>
    <property type="match status" value="1"/>
</dbReference>
<dbReference type="InterPro" id="IPR016181">
    <property type="entry name" value="Acyl_CoA_acyltransferase"/>
</dbReference>
<evidence type="ECO:0000259" key="2">
    <source>
        <dbReference type="PROSITE" id="PS51186"/>
    </source>
</evidence>
<dbReference type="Gene3D" id="3.40.630.30">
    <property type="match status" value="1"/>
</dbReference>
<dbReference type="InterPro" id="IPR000182">
    <property type="entry name" value="GNAT_dom"/>
</dbReference>